<dbReference type="Gene3D" id="3.40.50.300">
    <property type="entry name" value="P-loop containing nucleotide triphosphate hydrolases"/>
    <property type="match status" value="1"/>
</dbReference>
<dbReference type="PANTHER" id="PTHR30258">
    <property type="entry name" value="TYPE II SECRETION SYSTEM PROTEIN GSPE-RELATED"/>
    <property type="match status" value="1"/>
</dbReference>
<name>A0A1G6HZ79_9BACI</name>
<dbReference type="RefSeq" id="WP_090794650.1">
    <property type="nucleotide sequence ID" value="NZ_FMYI01000003.1"/>
</dbReference>
<evidence type="ECO:0000256" key="2">
    <source>
        <dbReference type="ARBA" id="ARBA00022741"/>
    </source>
</evidence>
<dbReference type="AlphaFoldDB" id="A0A1G6HZ79"/>
<dbReference type="InterPro" id="IPR047667">
    <property type="entry name" value="ATPase_ComGA"/>
</dbReference>
<keyword evidence="2" id="KW-0547">Nucleotide-binding</keyword>
<dbReference type="STRING" id="1612202.SAMN05421734_103295"/>
<dbReference type="PROSITE" id="PS00662">
    <property type="entry name" value="T2SP_E"/>
    <property type="match status" value="1"/>
</dbReference>
<dbReference type="InterPro" id="IPR027417">
    <property type="entry name" value="P-loop_NTPase"/>
</dbReference>
<accession>A0A1G6HZ79</accession>
<dbReference type="GO" id="GO:0016887">
    <property type="term" value="F:ATP hydrolysis activity"/>
    <property type="evidence" value="ECO:0007669"/>
    <property type="project" value="TreeGrafter"/>
</dbReference>
<organism evidence="5 6">
    <name type="scientific">Pelagirhabdus alkalitolerans</name>
    <dbReference type="NCBI Taxonomy" id="1612202"/>
    <lineage>
        <taxon>Bacteria</taxon>
        <taxon>Bacillati</taxon>
        <taxon>Bacillota</taxon>
        <taxon>Bacilli</taxon>
        <taxon>Bacillales</taxon>
        <taxon>Bacillaceae</taxon>
        <taxon>Pelagirhabdus</taxon>
    </lineage>
</organism>
<dbReference type="EMBL" id="FMYI01000003">
    <property type="protein sequence ID" value="SDB99514.1"/>
    <property type="molecule type" value="Genomic_DNA"/>
</dbReference>
<sequence length="371" mass="42510">MYDKLLFRPFAQFLHLGYSTFYQESEVSIIYSASQFLNRLFKTALSMNVTDIHFFPENDKVSIFFRINGSRVFHYDLTLNHYQFIINYLKFTSSMDIGEQRKPQDGALQYPLDHTNLNLRLSTLPTKQNESLAIRILPHQSILSINELLLFNSQATQLKNMVNRTSGVILFTGATGSGKTTLLYSLLDHLLKEKAYQTITLEDPVEKEMTNFLQIQVNESSGLNYNTGLKAALRHDPDILMVGEIRDHKTAEFVFHAAYTGHLVFSTLHAKNAFGTLHRLQEMGIEKVDIIQNLMGVVALELISIKPHEHTSRRAAILEQLNENDIQAYLHDQTLNPLQGKSFYDSRRKAFAYGFSDQTVFETQTSPYINN</sequence>
<dbReference type="Pfam" id="PF00437">
    <property type="entry name" value="T2SSE"/>
    <property type="match status" value="1"/>
</dbReference>
<evidence type="ECO:0000256" key="3">
    <source>
        <dbReference type="ARBA" id="ARBA00022840"/>
    </source>
</evidence>
<dbReference type="Proteomes" id="UP000242949">
    <property type="component" value="Unassembled WGS sequence"/>
</dbReference>
<feature type="domain" description="Bacterial type II secretion system protein E" evidence="4">
    <location>
        <begin position="233"/>
        <end position="247"/>
    </location>
</feature>
<dbReference type="InterPro" id="IPR001482">
    <property type="entry name" value="T2SS/T4SS_dom"/>
</dbReference>
<dbReference type="Gene3D" id="3.30.450.90">
    <property type="match status" value="1"/>
</dbReference>
<dbReference type="CDD" id="cd01129">
    <property type="entry name" value="PulE-GspE-like"/>
    <property type="match status" value="1"/>
</dbReference>
<reference evidence="6" key="1">
    <citation type="submission" date="2016-09" db="EMBL/GenBank/DDBJ databases">
        <authorList>
            <person name="Varghese N."/>
            <person name="Submissions S."/>
        </authorList>
    </citation>
    <scope>NUCLEOTIDE SEQUENCE [LARGE SCALE GENOMIC DNA]</scope>
    <source>
        <strain evidence="6">S5</strain>
    </source>
</reference>
<dbReference type="SUPFAM" id="SSF52540">
    <property type="entry name" value="P-loop containing nucleoside triphosphate hydrolases"/>
    <property type="match status" value="1"/>
</dbReference>
<comment type="similarity">
    <text evidence="1">Belongs to the GSP E family.</text>
</comment>
<evidence type="ECO:0000313" key="5">
    <source>
        <dbReference type="EMBL" id="SDB99514.1"/>
    </source>
</evidence>
<dbReference type="NCBIfam" id="NF041000">
    <property type="entry name" value="ATPase_ComGA"/>
    <property type="match status" value="1"/>
</dbReference>
<dbReference type="GO" id="GO:0005524">
    <property type="term" value="F:ATP binding"/>
    <property type="evidence" value="ECO:0007669"/>
    <property type="project" value="UniProtKB-KW"/>
</dbReference>
<proteinExistence type="inferred from homology"/>
<evidence type="ECO:0000259" key="4">
    <source>
        <dbReference type="PROSITE" id="PS00662"/>
    </source>
</evidence>
<evidence type="ECO:0000256" key="1">
    <source>
        <dbReference type="ARBA" id="ARBA00006611"/>
    </source>
</evidence>
<keyword evidence="6" id="KW-1185">Reference proteome</keyword>
<keyword evidence="3" id="KW-0067">ATP-binding</keyword>
<dbReference type="PANTHER" id="PTHR30258:SF2">
    <property type="entry name" value="COMG OPERON PROTEIN 1"/>
    <property type="match status" value="1"/>
</dbReference>
<evidence type="ECO:0000313" key="6">
    <source>
        <dbReference type="Proteomes" id="UP000242949"/>
    </source>
</evidence>
<protein>
    <submittedName>
        <fullName evidence="5">Competence-related pilin export protein ComGA</fullName>
    </submittedName>
</protein>
<dbReference type="OrthoDB" id="9808272at2"/>
<dbReference type="GO" id="GO:0005886">
    <property type="term" value="C:plasma membrane"/>
    <property type="evidence" value="ECO:0007669"/>
    <property type="project" value="TreeGrafter"/>
</dbReference>
<gene>
    <name evidence="5" type="ORF">SAMN05421734_103295</name>
</gene>